<evidence type="ECO:0000259" key="5">
    <source>
        <dbReference type="PROSITE" id="PS51462"/>
    </source>
</evidence>
<reference evidence="7" key="1">
    <citation type="submission" date="2016-10" db="EMBL/GenBank/DDBJ databases">
        <authorList>
            <person name="Varghese N."/>
            <person name="Submissions S."/>
        </authorList>
    </citation>
    <scope>NUCLEOTIDE SEQUENCE [LARGE SCALE GENOMIC DNA]</scope>
    <source>
        <strain evidence="7">CGMCC 1.6963</strain>
    </source>
</reference>
<keyword evidence="7" id="KW-1185">Reference proteome</keyword>
<dbReference type="OrthoDB" id="9816289at2"/>
<sequence length="173" mass="19370">MTSPARDPEPVTRDPERPTPGTAARRLPAVEERSAGGIIVDVFKGEARIAVIARRNRAGRVEWCLPKGHMEDGETLPEAAAREVAEETGIEGRVLTELGTIDYWFATSDKRVHKYVHHYLLEATGGFLTIENDPDQEAIDVAWLPLAEAHRHLTFPNERRIARQAWQRLSGSE</sequence>
<dbReference type="STRING" id="587636.SAMN05216199_2771"/>
<proteinExistence type="inferred from homology"/>
<dbReference type="Gene3D" id="3.90.79.10">
    <property type="entry name" value="Nucleoside Triphosphate Pyrophosphohydrolase"/>
    <property type="match status" value="1"/>
</dbReference>
<dbReference type="GO" id="GO:0016787">
    <property type="term" value="F:hydrolase activity"/>
    <property type="evidence" value="ECO:0007669"/>
    <property type="project" value="UniProtKB-KW"/>
</dbReference>
<comment type="similarity">
    <text evidence="1 3">Belongs to the Nudix hydrolase family.</text>
</comment>
<dbReference type="InterPro" id="IPR000086">
    <property type="entry name" value="NUDIX_hydrolase_dom"/>
</dbReference>
<keyword evidence="2 3" id="KW-0378">Hydrolase</keyword>
<dbReference type="PANTHER" id="PTHR43736:SF1">
    <property type="entry name" value="DIHYDRONEOPTERIN TRIPHOSPHATE DIPHOSPHATASE"/>
    <property type="match status" value="1"/>
</dbReference>
<dbReference type="InterPro" id="IPR020476">
    <property type="entry name" value="Nudix_hydrolase"/>
</dbReference>
<evidence type="ECO:0000256" key="2">
    <source>
        <dbReference type="ARBA" id="ARBA00022801"/>
    </source>
</evidence>
<dbReference type="PRINTS" id="PR00502">
    <property type="entry name" value="NUDIXFAMILY"/>
</dbReference>
<dbReference type="CDD" id="cd03673">
    <property type="entry name" value="NUDIX_Ap6A_hydrolase"/>
    <property type="match status" value="1"/>
</dbReference>
<dbReference type="InterPro" id="IPR015797">
    <property type="entry name" value="NUDIX_hydrolase-like_dom_sf"/>
</dbReference>
<dbReference type="RefSeq" id="WP_091759033.1">
    <property type="nucleotide sequence ID" value="NZ_FOHB01000004.1"/>
</dbReference>
<evidence type="ECO:0000256" key="3">
    <source>
        <dbReference type="RuleBase" id="RU003476"/>
    </source>
</evidence>
<evidence type="ECO:0000313" key="6">
    <source>
        <dbReference type="EMBL" id="SES28669.1"/>
    </source>
</evidence>
<feature type="region of interest" description="Disordered" evidence="4">
    <location>
        <begin position="1"/>
        <end position="22"/>
    </location>
</feature>
<name>A0A1H9W4E4_9MICO</name>
<dbReference type="PANTHER" id="PTHR43736">
    <property type="entry name" value="ADP-RIBOSE PYROPHOSPHATASE"/>
    <property type="match status" value="1"/>
</dbReference>
<protein>
    <submittedName>
        <fullName evidence="6">NUDIX domain-containing protein</fullName>
    </submittedName>
</protein>
<dbReference type="PROSITE" id="PS51462">
    <property type="entry name" value="NUDIX"/>
    <property type="match status" value="1"/>
</dbReference>
<dbReference type="Proteomes" id="UP000199019">
    <property type="component" value="Unassembled WGS sequence"/>
</dbReference>
<organism evidence="6 7">
    <name type="scientific">Pedococcus cremeus</name>
    <dbReference type="NCBI Taxonomy" id="587636"/>
    <lineage>
        <taxon>Bacteria</taxon>
        <taxon>Bacillati</taxon>
        <taxon>Actinomycetota</taxon>
        <taxon>Actinomycetes</taxon>
        <taxon>Micrococcales</taxon>
        <taxon>Intrasporangiaceae</taxon>
        <taxon>Pedococcus</taxon>
    </lineage>
</organism>
<feature type="domain" description="Nudix hydrolase" evidence="5">
    <location>
        <begin position="30"/>
        <end position="169"/>
    </location>
</feature>
<evidence type="ECO:0000313" key="7">
    <source>
        <dbReference type="Proteomes" id="UP000199019"/>
    </source>
</evidence>
<evidence type="ECO:0000256" key="4">
    <source>
        <dbReference type="SAM" id="MobiDB-lite"/>
    </source>
</evidence>
<dbReference type="AlphaFoldDB" id="A0A1H9W4E4"/>
<accession>A0A1H9W4E4</accession>
<dbReference type="InterPro" id="IPR020084">
    <property type="entry name" value="NUDIX_hydrolase_CS"/>
</dbReference>
<evidence type="ECO:0000256" key="1">
    <source>
        <dbReference type="ARBA" id="ARBA00005582"/>
    </source>
</evidence>
<gene>
    <name evidence="6" type="ORF">SAMN05216199_2771</name>
</gene>
<dbReference type="SUPFAM" id="SSF55811">
    <property type="entry name" value="Nudix"/>
    <property type="match status" value="1"/>
</dbReference>
<dbReference type="EMBL" id="FOHB01000004">
    <property type="protein sequence ID" value="SES28669.1"/>
    <property type="molecule type" value="Genomic_DNA"/>
</dbReference>
<dbReference type="PROSITE" id="PS00893">
    <property type="entry name" value="NUDIX_BOX"/>
    <property type="match status" value="1"/>
</dbReference>
<feature type="compositionally biased region" description="Basic and acidic residues" evidence="4">
    <location>
        <begin position="1"/>
        <end position="17"/>
    </location>
</feature>
<dbReference type="Pfam" id="PF00293">
    <property type="entry name" value="NUDIX"/>
    <property type="match status" value="1"/>
</dbReference>